<dbReference type="EMBL" id="JAWDGP010003835">
    <property type="protein sequence ID" value="KAK3770524.1"/>
    <property type="molecule type" value="Genomic_DNA"/>
</dbReference>
<feature type="region of interest" description="Disordered" evidence="1">
    <location>
        <begin position="1"/>
        <end position="32"/>
    </location>
</feature>
<reference evidence="2" key="1">
    <citation type="journal article" date="2023" name="G3 (Bethesda)">
        <title>A reference genome for the long-term kleptoplast-retaining sea slug Elysia crispata morphotype clarki.</title>
        <authorList>
            <person name="Eastman K.E."/>
            <person name="Pendleton A.L."/>
            <person name="Shaikh M.A."/>
            <person name="Suttiyut T."/>
            <person name="Ogas R."/>
            <person name="Tomko P."/>
            <person name="Gavelis G."/>
            <person name="Widhalm J.R."/>
            <person name="Wisecaver J.H."/>
        </authorList>
    </citation>
    <scope>NUCLEOTIDE SEQUENCE</scope>
    <source>
        <strain evidence="2">ECLA1</strain>
    </source>
</reference>
<organism evidence="2 3">
    <name type="scientific">Elysia crispata</name>
    <name type="common">lettuce slug</name>
    <dbReference type="NCBI Taxonomy" id="231223"/>
    <lineage>
        <taxon>Eukaryota</taxon>
        <taxon>Metazoa</taxon>
        <taxon>Spiralia</taxon>
        <taxon>Lophotrochozoa</taxon>
        <taxon>Mollusca</taxon>
        <taxon>Gastropoda</taxon>
        <taxon>Heterobranchia</taxon>
        <taxon>Euthyneura</taxon>
        <taxon>Panpulmonata</taxon>
        <taxon>Sacoglossa</taxon>
        <taxon>Placobranchoidea</taxon>
        <taxon>Plakobranchidae</taxon>
        <taxon>Elysia</taxon>
    </lineage>
</organism>
<dbReference type="AlphaFoldDB" id="A0AAE0ZJE4"/>
<keyword evidence="3" id="KW-1185">Reference proteome</keyword>
<gene>
    <name evidence="2" type="ORF">RRG08_004235</name>
</gene>
<proteinExistence type="predicted"/>
<evidence type="ECO:0000313" key="3">
    <source>
        <dbReference type="Proteomes" id="UP001283361"/>
    </source>
</evidence>
<sequence length="97" mass="10418">MGGRKLRANENPPVEISARASIGSDGGKQRPPCPVIGRDYRREACREDTGVLIPSCAHYSSNHQSTQQLIGADNVAGCRNSAFILSSSDIIDFCNLV</sequence>
<accession>A0AAE0ZJE4</accession>
<evidence type="ECO:0000256" key="1">
    <source>
        <dbReference type="SAM" id="MobiDB-lite"/>
    </source>
</evidence>
<dbReference type="Proteomes" id="UP001283361">
    <property type="component" value="Unassembled WGS sequence"/>
</dbReference>
<protein>
    <submittedName>
        <fullName evidence="2">Uncharacterized protein</fullName>
    </submittedName>
</protein>
<evidence type="ECO:0000313" key="2">
    <source>
        <dbReference type="EMBL" id="KAK3770524.1"/>
    </source>
</evidence>
<comment type="caution">
    <text evidence="2">The sequence shown here is derived from an EMBL/GenBank/DDBJ whole genome shotgun (WGS) entry which is preliminary data.</text>
</comment>
<name>A0AAE0ZJE4_9GAST</name>